<sequence length="799" mass="92875">MLLDSLERRMLQAFLNGCSVRFLVYFSQVGRQSLSSGLIRKCKEEVEFLGEKEIEIIYERIIKGERDEIGKRSEQLSPIKAVFTEVKQEQLSPIKAVFTEVKQEQLSPIKAVFTEVKQRAIESNKRLSLLRVKQEQLSPIKAVFTEVKQEQLSPMKVGKGPEVDITYEKIIEDEYGKILVKQELLSLAEQGQHLADSGKSKEEDRKMVKFIRSSYFRVLEWFEQHIHFFSDVLDNAFYEKIPLYWTESLMIDKEKTAKSLVSNKELLGCAKRYELACLYCFESSIKQLWMDLEEKEKKRYGEESASSLVEFWTSRVEKEVEVKDYIFGFELAVEYGAESSIQYFLDCLLSCKIQQQTKEEVLVNSAIIVAGKSCFNIEQAVNYANVFDRLFKEIKKMQGDFSRIRERFPYYFLNYFLNHETDGFLDRMRECSGCLPQCDYQRLLSNIAAKGHKQLFIEFLNFGKGEGLQRINRVKEDILPFLFQLEDEDIEKILDDFTPEEKKIIISYIKDNIYSLVVLEGKSRLLKLVISKCFHDKERNKFMKSLVDDEGCSICVNSVIRDKGRLADDFLSLCFPQNQDKINELKKSMLFCNIVKVTNVILDYHAESTSDGLNTQFEKVFKWGAFLDNEQNKFKEQIIDSKGCSVCVGFIRKGDNGSADGFLNWCLSRDEDKVNKFKQKLVFRGRWGRDFCVSNMRNKKSGVVENFLRWLSLPEEQHKKLLSQCEGILTKHGTDDICSELEVIFRSVLENKKQLRKRPRVSDGCTEKPEAKSSRTLGSPDCSVQEVKLEEYNSKYNNI</sequence>
<accession>A0A8X6Y8Y7</accession>
<dbReference type="AlphaFoldDB" id="A0A8X6Y8Y7"/>
<organism evidence="2 3">
    <name type="scientific">Trichonephila inaurata madagascariensis</name>
    <dbReference type="NCBI Taxonomy" id="2747483"/>
    <lineage>
        <taxon>Eukaryota</taxon>
        <taxon>Metazoa</taxon>
        <taxon>Ecdysozoa</taxon>
        <taxon>Arthropoda</taxon>
        <taxon>Chelicerata</taxon>
        <taxon>Arachnida</taxon>
        <taxon>Araneae</taxon>
        <taxon>Araneomorphae</taxon>
        <taxon>Entelegynae</taxon>
        <taxon>Araneoidea</taxon>
        <taxon>Nephilidae</taxon>
        <taxon>Trichonephila</taxon>
        <taxon>Trichonephila inaurata</taxon>
    </lineage>
</organism>
<proteinExistence type="predicted"/>
<evidence type="ECO:0000313" key="3">
    <source>
        <dbReference type="Proteomes" id="UP000886998"/>
    </source>
</evidence>
<name>A0A8X6Y8Y7_9ARAC</name>
<protein>
    <submittedName>
        <fullName evidence="2">Uncharacterized protein</fullName>
    </submittedName>
</protein>
<feature type="region of interest" description="Disordered" evidence="1">
    <location>
        <begin position="759"/>
        <end position="780"/>
    </location>
</feature>
<evidence type="ECO:0000313" key="2">
    <source>
        <dbReference type="EMBL" id="GFY65189.1"/>
    </source>
</evidence>
<evidence type="ECO:0000256" key="1">
    <source>
        <dbReference type="SAM" id="MobiDB-lite"/>
    </source>
</evidence>
<dbReference type="EMBL" id="BMAV01015538">
    <property type="protein sequence ID" value="GFY65189.1"/>
    <property type="molecule type" value="Genomic_DNA"/>
</dbReference>
<comment type="caution">
    <text evidence="2">The sequence shown here is derived from an EMBL/GenBank/DDBJ whole genome shotgun (WGS) entry which is preliminary data.</text>
</comment>
<gene>
    <name evidence="2" type="primary">Wcon_00664</name>
    <name evidence="2" type="ORF">TNIN_36911</name>
</gene>
<keyword evidence="3" id="KW-1185">Reference proteome</keyword>
<reference evidence="2" key="1">
    <citation type="submission" date="2020-08" db="EMBL/GenBank/DDBJ databases">
        <title>Multicomponent nature underlies the extraordinary mechanical properties of spider dragline silk.</title>
        <authorList>
            <person name="Kono N."/>
            <person name="Nakamura H."/>
            <person name="Mori M."/>
            <person name="Yoshida Y."/>
            <person name="Ohtoshi R."/>
            <person name="Malay A.D."/>
            <person name="Moran D.A.P."/>
            <person name="Tomita M."/>
            <person name="Numata K."/>
            <person name="Arakawa K."/>
        </authorList>
    </citation>
    <scope>NUCLEOTIDE SEQUENCE</scope>
</reference>
<dbReference type="Proteomes" id="UP000886998">
    <property type="component" value="Unassembled WGS sequence"/>
</dbReference>